<evidence type="ECO:0000313" key="3">
    <source>
        <dbReference type="EMBL" id="BAJ48135.1"/>
    </source>
</evidence>
<dbReference type="EMBL" id="BA000048">
    <property type="protein sequence ID" value="BAJ50899.1"/>
    <property type="molecule type" value="Genomic_DNA"/>
</dbReference>
<dbReference type="SUPFAM" id="SSF51735">
    <property type="entry name" value="NAD(P)-binding Rossmann-fold domains"/>
    <property type="match status" value="1"/>
</dbReference>
<reference evidence="3 5" key="1">
    <citation type="journal article" date="2005" name="Environ. Microbiol.">
        <title>Genetic and functional properties of uncultivated thermophilic crenarchaeotes from a subsurface gold mine as revealed by analysis of genome fragments.</title>
        <authorList>
            <person name="Nunoura T."/>
            <person name="Hirayama H."/>
            <person name="Takami H."/>
            <person name="Oida H."/>
            <person name="Nishi S."/>
            <person name="Shimamura S."/>
            <person name="Suzuki Y."/>
            <person name="Inagaki F."/>
            <person name="Takai K."/>
            <person name="Nealson K.H."/>
            <person name="Horikoshi K."/>
        </authorList>
    </citation>
    <scope>NUCLEOTIDE SEQUENCE [LARGE SCALE GENOMIC DNA]</scope>
</reference>
<gene>
    <name evidence="4" type="ORF">CSUB_C1047</name>
    <name evidence="3" type="ORF">HGMM_F30H11C25</name>
</gene>
<organism evidence="3 5">
    <name type="scientific">Caldiarchaeum subterraneum</name>
    <dbReference type="NCBI Taxonomy" id="311458"/>
    <lineage>
        <taxon>Archaea</taxon>
        <taxon>Nitrososphaerota</taxon>
        <taxon>Candidatus Caldarchaeales</taxon>
        <taxon>Candidatus Caldarchaeaceae</taxon>
        <taxon>Candidatus Caldarchaeum</taxon>
    </lineage>
</organism>
<dbReference type="InterPro" id="IPR005097">
    <property type="entry name" value="Sacchrp_dh_NADP-bd"/>
</dbReference>
<dbReference type="Pfam" id="PF03435">
    <property type="entry name" value="Sacchrp_dh_NADP"/>
    <property type="match status" value="1"/>
</dbReference>
<name>E6N766_CALS0</name>
<dbReference type="Pfam" id="PF16653">
    <property type="entry name" value="Sacchrp_dh_C"/>
    <property type="match status" value="1"/>
</dbReference>
<dbReference type="Gene3D" id="3.30.360.10">
    <property type="entry name" value="Dihydrodipicolinate Reductase, domain 2"/>
    <property type="match status" value="1"/>
</dbReference>
<feature type="domain" description="Saccharopine dehydrogenase NADP binding" evidence="1">
    <location>
        <begin position="8"/>
        <end position="121"/>
    </location>
</feature>
<dbReference type="BioCyc" id="CCAL311458:G131R-1054-MONOMER"/>
<feature type="domain" description="Saccharopine dehydrogenase-like C-terminal" evidence="2">
    <location>
        <begin position="126"/>
        <end position="375"/>
    </location>
</feature>
<keyword evidence="3" id="KW-0560">Oxidoreductase</keyword>
<dbReference type="EC" id="1.5.1.7" evidence="3"/>
<dbReference type="Proteomes" id="UP000008120">
    <property type="component" value="Chromosome"/>
</dbReference>
<accession>E6N766</accession>
<dbReference type="InterPro" id="IPR036291">
    <property type="entry name" value="NAD(P)-bd_dom_sf"/>
</dbReference>
<dbReference type="GO" id="GO:0004754">
    <property type="term" value="F:saccharopine dehydrogenase (NAD+, L-lysine-forming) activity"/>
    <property type="evidence" value="ECO:0007669"/>
    <property type="project" value="UniProtKB-EC"/>
</dbReference>
<dbReference type="STRING" id="311458.CSUB_C1047"/>
<proteinExistence type="predicted"/>
<dbReference type="Gene3D" id="3.40.50.720">
    <property type="entry name" value="NAD(P)-binding Rossmann-like Domain"/>
    <property type="match status" value="1"/>
</dbReference>
<reference evidence="3 5" key="2">
    <citation type="journal article" date="2011" name="Nucleic Acids Res.">
        <title>Insights into the evolution of Archaea and eukaryotic protein modifier systems revealed by the genome of a novel archaeal group.</title>
        <authorList>
            <person name="Nunoura T."/>
            <person name="Takaki Y."/>
            <person name="Kakuta J."/>
            <person name="Nishi S."/>
            <person name="Sugahara J."/>
            <person name="Kazama H."/>
            <person name="Chee G."/>
            <person name="Hattori M."/>
            <person name="Kanai A."/>
            <person name="Atomi H."/>
            <person name="Takai K."/>
            <person name="Takami H."/>
        </authorList>
    </citation>
    <scope>NUCLEOTIDE SEQUENCE [LARGE SCALE GENOMIC DNA]</scope>
</reference>
<evidence type="ECO:0000259" key="2">
    <source>
        <dbReference type="Pfam" id="PF16653"/>
    </source>
</evidence>
<evidence type="ECO:0000259" key="1">
    <source>
        <dbReference type="Pfam" id="PF03435"/>
    </source>
</evidence>
<dbReference type="InterPro" id="IPR032095">
    <property type="entry name" value="Sacchrp_dh-like_C"/>
</dbReference>
<dbReference type="EMBL" id="AP011855">
    <property type="protein sequence ID" value="BAJ48135.1"/>
    <property type="molecule type" value="Genomic_DNA"/>
</dbReference>
<evidence type="ECO:0000313" key="5">
    <source>
        <dbReference type="Proteomes" id="UP000008120"/>
    </source>
</evidence>
<evidence type="ECO:0000313" key="4">
    <source>
        <dbReference type="EMBL" id="BAJ50899.1"/>
    </source>
</evidence>
<dbReference type="PANTHER" id="PTHR43796:SF2">
    <property type="entry name" value="CARBOXYNORSPERMIDINE SYNTHASE"/>
    <property type="match status" value="1"/>
</dbReference>
<sequence length="390" mass="43666">MGGFWMRVLVLGVGAVGEVIAKHLAGEGGVSLSVADIDELRLRRIKRMLRSRVETRIVGGDGFDEVVNDADLVINSASPTINLDLMKTCLRYGVNYMDLASDDIDKQLAMNRSWRRKEVLALICMGEDPGLSNIYARYAADKLDRVNSIKIRDGEYSKSRKYPLIALFSPEIFFDEILSPSLVYVNGRFRKLPALSGYEVYEFPEPVGKLSVYSVNHEEVYTLPRFIGKGVRYVDFKLALADELINATKLLKRIGLLRSRRMRVKDASVSPRDVFFALMPKPSEIAKHIEGYASLVVEVEGMYKGKAVTYSIYTLMSHEQANKLFRANATSYLTGTVPAVVASMIARGEIEDVGVRVPEQLDPTPVVERLTRHGILSYVESSEEKLLARD</sequence>
<protein>
    <submittedName>
        <fullName evidence="3">Saccharopine dehydrogenase (NAD+, L-lysine forming)</fullName>
        <ecNumber evidence="3">1.5.1.7</ecNumber>
    </submittedName>
</protein>
<dbReference type="PANTHER" id="PTHR43796">
    <property type="entry name" value="CARBOXYNORSPERMIDINE SYNTHASE"/>
    <property type="match status" value="1"/>
</dbReference>
<dbReference type="KEGG" id="csu:CSUB_C1047"/>
<dbReference type="AlphaFoldDB" id="E6N766"/>